<dbReference type="PANTHER" id="PTHR10954:SF18">
    <property type="entry name" value="RIBONUCLEASE HII"/>
    <property type="match status" value="1"/>
</dbReference>
<dbReference type="EC" id="3.1.26.4" evidence="6 14"/>
<accession>A0A399EMR2</accession>
<protein>
    <recommendedName>
        <fullName evidence="7 14">Ribonuclease HII</fullName>
        <shortName evidence="14">RNase HII</shortName>
        <ecNumber evidence="6 14">3.1.26.4</ecNumber>
    </recommendedName>
</protein>
<dbReference type="EMBL" id="QWKZ01000056">
    <property type="protein sequence ID" value="RIH84740.1"/>
    <property type="molecule type" value="Genomic_DNA"/>
</dbReference>
<evidence type="ECO:0000313" key="19">
    <source>
        <dbReference type="Proteomes" id="UP000265800"/>
    </source>
</evidence>
<keyword evidence="9 14" id="KW-0540">Nuclease</keyword>
<dbReference type="GO" id="GO:0043137">
    <property type="term" value="P:DNA replication, removal of RNA primer"/>
    <property type="evidence" value="ECO:0007669"/>
    <property type="project" value="TreeGrafter"/>
</dbReference>
<reference evidence="18 19" key="1">
    <citation type="submission" date="2018-08" db="EMBL/GenBank/DDBJ databases">
        <title>Meiothermus luteus KCTC 52599 genome sequencing project.</title>
        <authorList>
            <person name="Da Costa M.S."/>
            <person name="Albuquerque L."/>
            <person name="Raposo P."/>
            <person name="Froufe H.J.C."/>
            <person name="Barroso C.S."/>
            <person name="Egas C."/>
        </authorList>
    </citation>
    <scope>NUCLEOTIDE SEQUENCE [LARGE SCALE GENOMIC DNA]</scope>
    <source>
        <strain evidence="18 19">KCTC 52599</strain>
    </source>
</reference>
<feature type="binding site" evidence="14 15">
    <location>
        <position position="111"/>
    </location>
    <ligand>
        <name>a divalent metal cation</name>
        <dbReference type="ChEBI" id="CHEBI:60240"/>
    </ligand>
</feature>
<dbReference type="InterPro" id="IPR036397">
    <property type="entry name" value="RNaseH_sf"/>
</dbReference>
<keyword evidence="8 14" id="KW-0963">Cytoplasm</keyword>
<name>A0A399EMR2_9DEIN</name>
<dbReference type="NCBIfam" id="NF010538">
    <property type="entry name" value="PRK13926.1"/>
    <property type="match status" value="1"/>
</dbReference>
<evidence type="ECO:0000256" key="9">
    <source>
        <dbReference type="ARBA" id="ARBA00022722"/>
    </source>
</evidence>
<keyword evidence="19" id="KW-1185">Reference proteome</keyword>
<evidence type="ECO:0000256" key="14">
    <source>
        <dbReference type="HAMAP-Rule" id="MF_00052"/>
    </source>
</evidence>
<dbReference type="RefSeq" id="WP_119360400.1">
    <property type="nucleotide sequence ID" value="NZ_QWKZ01000056.1"/>
</dbReference>
<evidence type="ECO:0000256" key="3">
    <source>
        <dbReference type="ARBA" id="ARBA00004065"/>
    </source>
</evidence>
<dbReference type="PROSITE" id="PS51975">
    <property type="entry name" value="RNASE_H_2"/>
    <property type="match status" value="1"/>
</dbReference>
<dbReference type="HAMAP" id="MF_00052_B">
    <property type="entry name" value="RNase_HII_B"/>
    <property type="match status" value="1"/>
</dbReference>
<dbReference type="Proteomes" id="UP000265800">
    <property type="component" value="Unassembled WGS sequence"/>
</dbReference>
<evidence type="ECO:0000256" key="12">
    <source>
        <dbReference type="ARBA" id="ARBA00022801"/>
    </source>
</evidence>
<keyword evidence="13 14" id="KW-0464">Manganese</keyword>
<evidence type="ECO:0000256" key="8">
    <source>
        <dbReference type="ARBA" id="ARBA00022490"/>
    </source>
</evidence>
<evidence type="ECO:0000256" key="7">
    <source>
        <dbReference type="ARBA" id="ARBA00019179"/>
    </source>
</evidence>
<dbReference type="GO" id="GO:0006298">
    <property type="term" value="P:mismatch repair"/>
    <property type="evidence" value="ECO:0007669"/>
    <property type="project" value="TreeGrafter"/>
</dbReference>
<evidence type="ECO:0000256" key="6">
    <source>
        <dbReference type="ARBA" id="ARBA00012180"/>
    </source>
</evidence>
<dbReference type="InterPro" id="IPR001352">
    <property type="entry name" value="RNase_HII/HIII"/>
</dbReference>
<keyword evidence="12 14" id="KW-0378">Hydrolase</keyword>
<dbReference type="GO" id="GO:0005737">
    <property type="term" value="C:cytoplasm"/>
    <property type="evidence" value="ECO:0007669"/>
    <property type="project" value="UniProtKB-SubCell"/>
</dbReference>
<comment type="catalytic activity">
    <reaction evidence="1 14 15 16">
        <text>Endonucleolytic cleavage to 5'-phosphomonoester.</text>
        <dbReference type="EC" id="3.1.26.4"/>
    </reaction>
</comment>
<evidence type="ECO:0000256" key="5">
    <source>
        <dbReference type="ARBA" id="ARBA00007383"/>
    </source>
</evidence>
<comment type="subcellular location">
    <subcellularLocation>
        <location evidence="4 14">Cytoplasm</location>
    </subcellularLocation>
</comment>
<feature type="binding site" evidence="14 15">
    <location>
        <position position="21"/>
    </location>
    <ligand>
        <name>a divalent metal cation</name>
        <dbReference type="ChEBI" id="CHEBI:60240"/>
    </ligand>
</feature>
<evidence type="ECO:0000256" key="16">
    <source>
        <dbReference type="RuleBase" id="RU003515"/>
    </source>
</evidence>
<dbReference type="AlphaFoldDB" id="A0A399EMR2"/>
<evidence type="ECO:0000256" key="10">
    <source>
        <dbReference type="ARBA" id="ARBA00022723"/>
    </source>
</evidence>
<dbReference type="InterPro" id="IPR012337">
    <property type="entry name" value="RNaseH-like_sf"/>
</dbReference>
<evidence type="ECO:0000259" key="17">
    <source>
        <dbReference type="PROSITE" id="PS51975"/>
    </source>
</evidence>
<proteinExistence type="inferred from homology"/>
<feature type="binding site" evidence="14 15">
    <location>
        <position position="20"/>
    </location>
    <ligand>
        <name>a divalent metal cation</name>
        <dbReference type="ChEBI" id="CHEBI:60240"/>
    </ligand>
</feature>
<organism evidence="18 19">
    <name type="scientific">Meiothermus luteus</name>
    <dbReference type="NCBI Taxonomy" id="2026184"/>
    <lineage>
        <taxon>Bacteria</taxon>
        <taxon>Thermotogati</taxon>
        <taxon>Deinococcota</taxon>
        <taxon>Deinococci</taxon>
        <taxon>Thermales</taxon>
        <taxon>Thermaceae</taxon>
        <taxon>Meiothermus</taxon>
    </lineage>
</organism>
<dbReference type="SUPFAM" id="SSF53098">
    <property type="entry name" value="Ribonuclease H-like"/>
    <property type="match status" value="1"/>
</dbReference>
<keyword evidence="10 14" id="KW-0479">Metal-binding</keyword>
<evidence type="ECO:0000256" key="11">
    <source>
        <dbReference type="ARBA" id="ARBA00022759"/>
    </source>
</evidence>
<comment type="function">
    <text evidence="3 14 16">Endonuclease that specifically degrades the RNA of RNA-DNA hybrids.</text>
</comment>
<dbReference type="InterPro" id="IPR022898">
    <property type="entry name" value="RNase_HII"/>
</dbReference>
<comment type="cofactor">
    <cofactor evidence="2">
        <name>Mg(2+)</name>
        <dbReference type="ChEBI" id="CHEBI:18420"/>
    </cofactor>
</comment>
<evidence type="ECO:0000256" key="1">
    <source>
        <dbReference type="ARBA" id="ARBA00000077"/>
    </source>
</evidence>
<comment type="caution">
    <text evidence="18">The sequence shown here is derived from an EMBL/GenBank/DDBJ whole genome shotgun (WGS) entry which is preliminary data.</text>
</comment>
<comment type="similarity">
    <text evidence="5 14 16">Belongs to the RNase HII family.</text>
</comment>
<dbReference type="NCBIfam" id="NF000595">
    <property type="entry name" value="PRK00015.1-3"/>
    <property type="match status" value="1"/>
</dbReference>
<dbReference type="GO" id="GO:0032299">
    <property type="term" value="C:ribonuclease H2 complex"/>
    <property type="evidence" value="ECO:0007669"/>
    <property type="project" value="TreeGrafter"/>
</dbReference>
<feature type="domain" description="RNase H type-2" evidence="17">
    <location>
        <begin position="14"/>
        <end position="209"/>
    </location>
</feature>
<evidence type="ECO:0000256" key="2">
    <source>
        <dbReference type="ARBA" id="ARBA00001946"/>
    </source>
</evidence>
<dbReference type="GO" id="GO:0004523">
    <property type="term" value="F:RNA-DNA hybrid ribonuclease activity"/>
    <property type="evidence" value="ECO:0007669"/>
    <property type="project" value="UniProtKB-UniRule"/>
</dbReference>
<dbReference type="Pfam" id="PF01351">
    <property type="entry name" value="RNase_HII"/>
    <property type="match status" value="1"/>
</dbReference>
<dbReference type="OrthoDB" id="9803420at2"/>
<dbReference type="Gene3D" id="3.30.420.10">
    <property type="entry name" value="Ribonuclease H-like superfamily/Ribonuclease H"/>
    <property type="match status" value="1"/>
</dbReference>
<sequence length="216" mass="23538">MEPPLEADWWAMGLRVAGVDEAGRGAWAGPVVAAAVILPGPGPYPFADSKTLSPARRESLEALIQQTALAFGIGWAEAAEVDQVGILRATHRAALRALAELLPKPQALLTDYLRLEPVWRAYAEAPAHFRNPPKADQRSPSVAAASILAKVARDRYMQALELHYPGYGFAKHKGYGTADHQAALQRLGPCPEHRQSFAPVLRHCLGFPKPERTNRD</sequence>
<evidence type="ECO:0000256" key="15">
    <source>
        <dbReference type="PROSITE-ProRule" id="PRU01319"/>
    </source>
</evidence>
<dbReference type="GO" id="GO:0003723">
    <property type="term" value="F:RNA binding"/>
    <property type="evidence" value="ECO:0007669"/>
    <property type="project" value="UniProtKB-UniRule"/>
</dbReference>
<evidence type="ECO:0000256" key="4">
    <source>
        <dbReference type="ARBA" id="ARBA00004496"/>
    </source>
</evidence>
<dbReference type="PANTHER" id="PTHR10954">
    <property type="entry name" value="RIBONUCLEASE H2 SUBUNIT A"/>
    <property type="match status" value="1"/>
</dbReference>
<dbReference type="CDD" id="cd07182">
    <property type="entry name" value="RNase_HII_bacteria_HII_like"/>
    <property type="match status" value="1"/>
</dbReference>
<dbReference type="InterPro" id="IPR024567">
    <property type="entry name" value="RNase_HII/HIII_dom"/>
</dbReference>
<evidence type="ECO:0000256" key="13">
    <source>
        <dbReference type="ARBA" id="ARBA00023211"/>
    </source>
</evidence>
<gene>
    <name evidence="14 18" type="primary">rnhB</name>
    <name evidence="18" type="ORF">Mlute_01810</name>
</gene>
<comment type="cofactor">
    <cofactor evidence="14 15">
        <name>Mn(2+)</name>
        <dbReference type="ChEBI" id="CHEBI:29035"/>
    </cofactor>
    <cofactor evidence="14 15">
        <name>Mg(2+)</name>
        <dbReference type="ChEBI" id="CHEBI:18420"/>
    </cofactor>
    <text evidence="14 15">Manganese or magnesium. Binds 1 divalent metal ion per monomer in the absence of substrate. May bind a second metal ion after substrate binding.</text>
</comment>
<keyword evidence="11 14" id="KW-0255">Endonuclease</keyword>
<evidence type="ECO:0000313" key="18">
    <source>
        <dbReference type="EMBL" id="RIH84740.1"/>
    </source>
</evidence>
<dbReference type="GO" id="GO:0030145">
    <property type="term" value="F:manganese ion binding"/>
    <property type="evidence" value="ECO:0007669"/>
    <property type="project" value="UniProtKB-UniRule"/>
</dbReference>